<dbReference type="PROSITE" id="PS51635">
    <property type="entry name" value="PNPLA"/>
    <property type="match status" value="1"/>
</dbReference>
<feature type="short sequence motif" description="DGA/G" evidence="2">
    <location>
        <begin position="208"/>
        <end position="210"/>
    </location>
</feature>
<keyword evidence="2" id="KW-0442">Lipid degradation</keyword>
<gene>
    <name evidence="4" type="ORF">P8627_04650</name>
</gene>
<evidence type="ECO:0000313" key="4">
    <source>
        <dbReference type="EMBL" id="WGH79559.1"/>
    </source>
</evidence>
<protein>
    <submittedName>
        <fullName evidence="4">Patatin-like phospholipase family protein</fullName>
    </submittedName>
</protein>
<comment type="caution">
    <text evidence="2">Lacks conserved residue(s) required for the propagation of feature annotation.</text>
</comment>
<sequence length="286" mass="31000">MTETRLPFEQLVFSGGGLRCFWHGGLMEALGPRAPDPARVTGSSGGALSAAAWIAGREEFLFDRFARALKRTDFNVTLDDMDADDGRSPHQRVYEAIVEDALDDAALARIADGPAFQINVATPGEASHPTLRALVGGTIYQAEQAVAPTPRPRLSSVVGLEQRLIDARQAARDGALPELIRMAATVPPAFRPDEWPNAETGTPEPLYDGGMVDKAPLPEPDTGRTLVLLTKRFHTLPPDDGGRIIYIQPSADVLSGSKLDFTDPELLHEAWAQGRRDGQAWLETQD</sequence>
<reference evidence="4 5" key="1">
    <citation type="submission" date="2023-04" db="EMBL/GenBank/DDBJ databases">
        <title>Jannaschia ovalis sp. nov., a marine bacterium isolated from sea tidal flat.</title>
        <authorList>
            <person name="Kwon D.Y."/>
            <person name="Kim J.-J."/>
        </authorList>
    </citation>
    <scope>NUCLEOTIDE SEQUENCE [LARGE SCALE GENOMIC DNA]</scope>
    <source>
        <strain evidence="4 5">GRR-S6-38</strain>
    </source>
</reference>
<keyword evidence="1 2" id="KW-0443">Lipid metabolism</keyword>
<evidence type="ECO:0000259" key="3">
    <source>
        <dbReference type="PROSITE" id="PS51635"/>
    </source>
</evidence>
<keyword evidence="2" id="KW-0378">Hydrolase</keyword>
<organism evidence="4 5">
    <name type="scientific">Jannaschia ovalis</name>
    <dbReference type="NCBI Taxonomy" id="3038773"/>
    <lineage>
        <taxon>Bacteria</taxon>
        <taxon>Pseudomonadati</taxon>
        <taxon>Pseudomonadota</taxon>
        <taxon>Alphaproteobacteria</taxon>
        <taxon>Rhodobacterales</taxon>
        <taxon>Roseobacteraceae</taxon>
        <taxon>Jannaschia</taxon>
    </lineage>
</organism>
<dbReference type="SUPFAM" id="SSF52151">
    <property type="entry name" value="FabD/lysophospholipase-like"/>
    <property type="match status" value="1"/>
</dbReference>
<dbReference type="EMBL" id="CP122537">
    <property type="protein sequence ID" value="WGH79559.1"/>
    <property type="molecule type" value="Genomic_DNA"/>
</dbReference>
<evidence type="ECO:0000256" key="1">
    <source>
        <dbReference type="ARBA" id="ARBA00023098"/>
    </source>
</evidence>
<dbReference type="InterPro" id="IPR016035">
    <property type="entry name" value="Acyl_Trfase/lysoPLipase"/>
</dbReference>
<feature type="domain" description="PNPLA" evidence="3">
    <location>
        <begin position="11"/>
        <end position="221"/>
    </location>
</feature>
<dbReference type="Proteomes" id="UP001243420">
    <property type="component" value="Chromosome"/>
</dbReference>
<keyword evidence="5" id="KW-1185">Reference proteome</keyword>
<feature type="active site" description="Nucleophile" evidence="2">
    <location>
        <position position="44"/>
    </location>
</feature>
<proteinExistence type="predicted"/>
<dbReference type="RefSeq" id="WP_279966448.1">
    <property type="nucleotide sequence ID" value="NZ_CP122537.1"/>
</dbReference>
<dbReference type="Gene3D" id="3.40.1090.10">
    <property type="entry name" value="Cytosolic phospholipase A2 catalytic domain"/>
    <property type="match status" value="1"/>
</dbReference>
<feature type="short sequence motif" description="GXSXG" evidence="2">
    <location>
        <begin position="42"/>
        <end position="46"/>
    </location>
</feature>
<name>A0ABY8LH99_9RHOB</name>
<accession>A0ABY8LH99</accession>
<feature type="active site" description="Proton acceptor" evidence="2">
    <location>
        <position position="208"/>
    </location>
</feature>
<evidence type="ECO:0000256" key="2">
    <source>
        <dbReference type="PROSITE-ProRule" id="PRU01161"/>
    </source>
</evidence>
<dbReference type="InterPro" id="IPR002641">
    <property type="entry name" value="PNPLA_dom"/>
</dbReference>
<dbReference type="Pfam" id="PF01734">
    <property type="entry name" value="Patatin"/>
    <property type="match status" value="1"/>
</dbReference>
<evidence type="ECO:0000313" key="5">
    <source>
        <dbReference type="Proteomes" id="UP001243420"/>
    </source>
</evidence>